<keyword evidence="2" id="KW-1003">Cell membrane</keyword>
<keyword evidence="3" id="KW-0547">Nucleotide-binding</keyword>
<keyword evidence="4 8" id="KW-0067">ATP-binding</keyword>
<dbReference type="GO" id="GO:0016887">
    <property type="term" value="F:ATP hydrolysis activity"/>
    <property type="evidence" value="ECO:0007669"/>
    <property type="project" value="InterPro"/>
</dbReference>
<dbReference type="PROSITE" id="PS00211">
    <property type="entry name" value="ABC_TRANSPORTER_1"/>
    <property type="match status" value="1"/>
</dbReference>
<evidence type="ECO:0000256" key="1">
    <source>
        <dbReference type="ARBA" id="ARBA00022448"/>
    </source>
</evidence>
<dbReference type="AlphaFoldDB" id="A0A8F5GSI7"/>
<protein>
    <submittedName>
        <fullName evidence="8">ABC transporter, ATP-binding protein</fullName>
    </submittedName>
</protein>
<evidence type="ECO:0000259" key="7">
    <source>
        <dbReference type="PROSITE" id="PS50893"/>
    </source>
</evidence>
<dbReference type="PANTHER" id="PTHR43875:SF15">
    <property type="entry name" value="TREHALOSE IMPORT ATP-BINDING PROTEIN SUGC"/>
    <property type="match status" value="1"/>
</dbReference>
<name>A0A8F5GSI7_SACSH</name>
<dbReference type="EMBL" id="CP077717">
    <property type="protein sequence ID" value="QXJ27914.1"/>
    <property type="molecule type" value="Genomic_DNA"/>
</dbReference>
<gene>
    <name evidence="8" type="ORF">J5U23_00782</name>
</gene>
<evidence type="ECO:0000256" key="3">
    <source>
        <dbReference type="ARBA" id="ARBA00022741"/>
    </source>
</evidence>
<dbReference type="GO" id="GO:0015408">
    <property type="term" value="F:ABC-type ferric iron transporter activity"/>
    <property type="evidence" value="ECO:0007669"/>
    <property type="project" value="InterPro"/>
</dbReference>
<dbReference type="GO" id="GO:0005524">
    <property type="term" value="F:ATP binding"/>
    <property type="evidence" value="ECO:0007669"/>
    <property type="project" value="UniProtKB-KW"/>
</dbReference>
<keyword evidence="6" id="KW-0472">Membrane</keyword>
<dbReference type="InterPro" id="IPR003593">
    <property type="entry name" value="AAA+_ATPase"/>
</dbReference>
<evidence type="ECO:0000313" key="9">
    <source>
        <dbReference type="Proteomes" id="UP000694018"/>
    </source>
</evidence>
<accession>A0A8F5GSI7</accession>
<organism evidence="8 9">
    <name type="scientific">Saccharolobus shibatae (strain ATCC 51178 / DSM 5389 / JCM 8931 / NBRC 15437 / B12)</name>
    <name type="common">Sulfolobus shibatae</name>
    <dbReference type="NCBI Taxonomy" id="523848"/>
    <lineage>
        <taxon>Archaea</taxon>
        <taxon>Thermoproteota</taxon>
        <taxon>Thermoprotei</taxon>
        <taxon>Sulfolobales</taxon>
        <taxon>Sulfolobaceae</taxon>
        <taxon>Saccharolobus</taxon>
    </lineage>
</organism>
<feature type="domain" description="ABC transporter" evidence="7">
    <location>
        <begin position="2"/>
        <end position="232"/>
    </location>
</feature>
<dbReference type="PROSITE" id="PS50893">
    <property type="entry name" value="ABC_TRANSPORTER_2"/>
    <property type="match status" value="1"/>
</dbReference>
<dbReference type="InterPro" id="IPR047641">
    <property type="entry name" value="ABC_transpr_MalK/UgpC-like"/>
</dbReference>
<dbReference type="InterPro" id="IPR003439">
    <property type="entry name" value="ABC_transporter-like_ATP-bd"/>
</dbReference>
<dbReference type="SMART" id="SM00382">
    <property type="entry name" value="AAA"/>
    <property type="match status" value="1"/>
</dbReference>
<dbReference type="RefSeq" id="WP_218267043.1">
    <property type="nucleotide sequence ID" value="NZ_CP077717.1"/>
</dbReference>
<evidence type="ECO:0000256" key="5">
    <source>
        <dbReference type="ARBA" id="ARBA00022967"/>
    </source>
</evidence>
<dbReference type="PANTHER" id="PTHR43875">
    <property type="entry name" value="MALTODEXTRIN IMPORT ATP-BINDING PROTEIN MSMX"/>
    <property type="match status" value="1"/>
</dbReference>
<dbReference type="FunFam" id="3.40.50.300:FF:000042">
    <property type="entry name" value="Maltose/maltodextrin ABC transporter, ATP-binding protein"/>
    <property type="match status" value="1"/>
</dbReference>
<dbReference type="CDD" id="cd03259">
    <property type="entry name" value="ABC_Carb_Solutes_like"/>
    <property type="match status" value="1"/>
</dbReference>
<keyword evidence="1" id="KW-0813">Transport</keyword>
<evidence type="ECO:0000256" key="4">
    <source>
        <dbReference type="ARBA" id="ARBA00022840"/>
    </source>
</evidence>
<dbReference type="GeneID" id="65562381"/>
<dbReference type="Pfam" id="PF00005">
    <property type="entry name" value="ABC_tran"/>
    <property type="match status" value="1"/>
</dbReference>
<keyword evidence="5" id="KW-1278">Translocase</keyword>
<dbReference type="KEGG" id="sshi:J5U23_00782"/>
<dbReference type="Proteomes" id="UP000694018">
    <property type="component" value="Chromosome"/>
</dbReference>
<evidence type="ECO:0000256" key="2">
    <source>
        <dbReference type="ARBA" id="ARBA00022475"/>
    </source>
</evidence>
<dbReference type="InterPro" id="IPR017871">
    <property type="entry name" value="ABC_transporter-like_CS"/>
</dbReference>
<sequence>MITLKEVTKFFGSFKVIDNISLNVEKGEFFVILGKSGSGKTTLLRLIAGLERVSSGKIFINSMDVTDLPPSKRDIGMVFQNYALYPNKKVFENLMIALENSRIDKKNKEERIIEIAKELEIYHLMDKYPVQLSGGQQQRVAIAKALVRRPKVLLMDEPLSNLDVQLRYSARKLIKKVQKEFNITTVYVTHDSNEALAIADRIGVVDKGKLLQVGIPEEIYNNPSSGEVASLIGNPPMSFVKIDGKIIGVRPDDVTIRNDGKYEGVVSNCEFWGSYYLIYIDFIDNEVKAISRERIKEGSRVKFDFINYKVFGNG</sequence>
<evidence type="ECO:0000313" key="8">
    <source>
        <dbReference type="EMBL" id="QXJ27914.1"/>
    </source>
</evidence>
<evidence type="ECO:0000256" key="6">
    <source>
        <dbReference type="ARBA" id="ARBA00023136"/>
    </source>
</evidence>
<dbReference type="GO" id="GO:0055052">
    <property type="term" value="C:ATP-binding cassette (ABC) transporter complex, substrate-binding subunit-containing"/>
    <property type="evidence" value="ECO:0007669"/>
    <property type="project" value="TreeGrafter"/>
</dbReference>
<dbReference type="InterPro" id="IPR015853">
    <property type="entry name" value="ABC_transpr_FbpC"/>
</dbReference>
<proteinExistence type="predicted"/>
<dbReference type="OrthoDB" id="18368at2157"/>
<reference evidence="8" key="1">
    <citation type="journal article" date="2021" name="Environ. Microbiol.">
        <title>New insights into the diversity and evolution of the archaeal mobilome from three complete genomes of Saccharolobus shibatae.</title>
        <authorList>
            <person name="Medvedeva S."/>
            <person name="Brandt D."/>
            <person name="Cvirkaite-Krupovic V."/>
            <person name="Liu Y."/>
            <person name="Severinov K."/>
            <person name="Ishino S."/>
            <person name="Ishino Y."/>
            <person name="Prangishvili D."/>
            <person name="Kalinowski J."/>
            <person name="Krupovic M."/>
        </authorList>
    </citation>
    <scope>NUCLEOTIDE SEQUENCE</scope>
    <source>
        <strain evidence="8">B12</strain>
    </source>
</reference>